<dbReference type="RefSeq" id="WP_014101832.1">
    <property type="nucleotide sequence ID" value="NC_016026.1"/>
</dbReference>
<gene>
    <name evidence="1" type="ordered locus">MICA_263</name>
</gene>
<reference evidence="1 2" key="1">
    <citation type="journal article" date="2011" name="BMC Genomics">
        <title>Genomic insights into an obligate epibiotic bacterial predator: Micavibrio aeruginosavorus ARL-13.</title>
        <authorList>
            <person name="Wang Z."/>
            <person name="Kadouri D."/>
            <person name="Wu M."/>
        </authorList>
    </citation>
    <scope>NUCLEOTIDE SEQUENCE [LARGE SCALE GENOMIC DNA]</scope>
    <source>
        <strain evidence="1 2">ARL-13</strain>
    </source>
</reference>
<organism evidence="1 2">
    <name type="scientific">Micavibrio aeruginosavorus (strain ARL-13)</name>
    <dbReference type="NCBI Taxonomy" id="856793"/>
    <lineage>
        <taxon>Bacteria</taxon>
        <taxon>Pseudomonadati</taxon>
        <taxon>Bdellovibrionota</taxon>
        <taxon>Bdellovibrionia</taxon>
        <taxon>Bdellovibrionales</taxon>
        <taxon>Pseudobdellovibrionaceae</taxon>
        <taxon>Micavibrio</taxon>
    </lineage>
</organism>
<dbReference type="EMBL" id="CP002382">
    <property type="protein sequence ID" value="AEP08609.1"/>
    <property type="molecule type" value="Genomic_DNA"/>
</dbReference>
<sequence length="243" mass="26911">MPSQIYAPSSDIYRLSDAFRARVEAVSMQAHRVLNVDVIRQNTQDGNVMQTLSWQGFDRLDLGVEDIMLARAILEHPPLAPVLMPYFSDPFELPPVALRVRELFDMASLAPVPGRDEIDDLIADTDRALDDCTTMMSTLPKSALVGGFLSRDIAGRAAMIDRAPALRHYACLKDRVRDWVLNPLKAALLGQDGNVTEQDMGPVHSIRITSRAVTSRDELMEARAIVAAMRGESNRVGLMTPKI</sequence>
<accession>G2KQ67</accession>
<dbReference type="HOGENOM" id="CLU_1141528_0_0_5"/>
<name>G2KQ67_MICAA</name>
<evidence type="ECO:0000313" key="2">
    <source>
        <dbReference type="Proteomes" id="UP000009286"/>
    </source>
</evidence>
<protein>
    <submittedName>
        <fullName evidence="1">Uncharacterized protein</fullName>
    </submittedName>
</protein>
<dbReference type="AlphaFoldDB" id="G2KQ67"/>
<proteinExistence type="predicted"/>
<dbReference type="STRING" id="856793.MICA_263"/>
<dbReference type="KEGG" id="mai:MICA_263"/>
<dbReference type="Proteomes" id="UP000009286">
    <property type="component" value="Chromosome"/>
</dbReference>
<keyword evidence="2" id="KW-1185">Reference proteome</keyword>
<evidence type="ECO:0000313" key="1">
    <source>
        <dbReference type="EMBL" id="AEP08609.1"/>
    </source>
</evidence>
<dbReference type="OrthoDB" id="9818934at2"/>